<dbReference type="Gene3D" id="3.30.40.10">
    <property type="entry name" value="Zinc/RING finger domain, C3HC4 (zinc finger)"/>
    <property type="match status" value="1"/>
</dbReference>
<dbReference type="Pfam" id="PF02891">
    <property type="entry name" value="zf-MIZ"/>
    <property type="match status" value="1"/>
</dbReference>
<evidence type="ECO:0000256" key="3">
    <source>
        <dbReference type="ARBA" id="ARBA00022679"/>
    </source>
</evidence>
<proteinExistence type="inferred from homology"/>
<protein>
    <submittedName>
        <fullName evidence="12">MIZ/SP-RING zinc finger protein</fullName>
    </submittedName>
</protein>
<evidence type="ECO:0000256" key="9">
    <source>
        <dbReference type="SAM" id="MobiDB-lite"/>
    </source>
</evidence>
<sequence>MASMGGGSLDPEPLIRQVRLGGYVNRLLQSICGVEGISKVGVKAELQNRIIQQINLHAKNNDRPRFQRLKDAIDSPHRIDSHNNIAASASSSPMPPPNPYLNPPQPPVAFAYNLANMAPGAASVFRPTGNPRVEFKPSPYYQIQDQIGNPSPCEVMTHHRNTVKINIRVQDNPILSRVGRGEDNLRVMVFCAGDVQGRQDIAFPHQSEIKVNGGEVKANLRGLKNKPGSTRPVDITKDLRLNINAYNNSVEMTYALTSKKFYLIVYVVKAVPVTDLVKKLENGRRITEKSVLEDMRNKARDTDIVTTASVLSLKCPLSTLRIDLPCRSISCRHNQCFDATSYLQLQEQGPTWLCPICNNSAPFDSLAVDEYVKDILKNTSRSTDQVIIQPDGKWELNDKKTENTKQPRRPNGVASDSDDDLVEITKEGSSVKISTPQLSKMANGVISQVSRELSSARESVGSTSSKRPISAVIDLTSSGDEDDEPISRQAKRQFNANGYGAPPTSVPAYRPAPPPGATYPPPHI</sequence>
<dbReference type="InterPro" id="IPR031141">
    <property type="entry name" value="SIZ1/2_SP-RING"/>
</dbReference>
<feature type="compositionally biased region" description="Low complexity" evidence="9">
    <location>
        <begin position="83"/>
        <end position="92"/>
    </location>
</feature>
<dbReference type="CDD" id="cd16792">
    <property type="entry name" value="SP-RING_Siz-like"/>
    <property type="match status" value="1"/>
</dbReference>
<comment type="similarity">
    <text evidence="2">Belongs to the PIAS family.</text>
</comment>
<evidence type="ECO:0000259" key="10">
    <source>
        <dbReference type="PROSITE" id="PS51044"/>
    </source>
</evidence>
<dbReference type="PROSITE" id="PS51466">
    <property type="entry name" value="PINIT"/>
    <property type="match status" value="1"/>
</dbReference>
<dbReference type="PANTHER" id="PTHR10782:SF4">
    <property type="entry name" value="TONALLI, ISOFORM E"/>
    <property type="match status" value="1"/>
</dbReference>
<dbReference type="UniPathway" id="UPA00886"/>
<dbReference type="KEGG" id="mbe:MBM_08278"/>
<organism evidence="12 13">
    <name type="scientific">Marssonina brunnea f. sp. multigermtubi (strain MB_m1)</name>
    <name type="common">Marssonina leaf spot fungus</name>
    <dbReference type="NCBI Taxonomy" id="1072389"/>
    <lineage>
        <taxon>Eukaryota</taxon>
        <taxon>Fungi</taxon>
        <taxon>Dikarya</taxon>
        <taxon>Ascomycota</taxon>
        <taxon>Pezizomycotina</taxon>
        <taxon>Leotiomycetes</taxon>
        <taxon>Helotiales</taxon>
        <taxon>Drepanopezizaceae</taxon>
        <taxon>Drepanopeziza</taxon>
    </lineage>
</organism>
<feature type="region of interest" description="Disordered" evidence="9">
    <location>
        <begin position="75"/>
        <end position="102"/>
    </location>
</feature>
<dbReference type="HOGENOM" id="CLU_020537_1_0_1"/>
<keyword evidence="7" id="KW-0862">Zinc</keyword>
<feature type="domain" description="SP-RING-type" evidence="10">
    <location>
        <begin position="300"/>
        <end position="381"/>
    </location>
</feature>
<keyword evidence="3" id="KW-0808">Transferase</keyword>
<keyword evidence="6" id="KW-0833">Ubl conjugation pathway</keyword>
<evidence type="ECO:0000313" key="12">
    <source>
        <dbReference type="EMBL" id="EKD13560.1"/>
    </source>
</evidence>
<evidence type="ECO:0000256" key="4">
    <source>
        <dbReference type="ARBA" id="ARBA00022723"/>
    </source>
</evidence>
<gene>
    <name evidence="12" type="ORF">MBM_08278</name>
</gene>
<feature type="region of interest" description="Disordered" evidence="9">
    <location>
        <begin position="456"/>
        <end position="524"/>
    </location>
</feature>
<dbReference type="GO" id="GO:0016925">
    <property type="term" value="P:protein sumoylation"/>
    <property type="evidence" value="ECO:0007669"/>
    <property type="project" value="UniProtKB-UniPathway"/>
</dbReference>
<evidence type="ECO:0000256" key="8">
    <source>
        <dbReference type="PROSITE-ProRule" id="PRU00452"/>
    </source>
</evidence>
<dbReference type="PANTHER" id="PTHR10782">
    <property type="entry name" value="ZINC FINGER MIZ DOMAIN-CONTAINING PROTEIN"/>
    <property type="match status" value="1"/>
</dbReference>
<dbReference type="OrthoDB" id="28127at2759"/>
<feature type="compositionally biased region" description="Pro residues" evidence="9">
    <location>
        <begin position="93"/>
        <end position="102"/>
    </location>
</feature>
<feature type="region of interest" description="Disordered" evidence="9">
    <location>
        <begin position="390"/>
        <end position="420"/>
    </location>
</feature>
<reference evidence="12 13" key="1">
    <citation type="journal article" date="2012" name="BMC Genomics">
        <title>Sequencing the genome of Marssonina brunnea reveals fungus-poplar co-evolution.</title>
        <authorList>
            <person name="Zhu S."/>
            <person name="Cao Y.-Z."/>
            <person name="Jiang C."/>
            <person name="Tan B.-Y."/>
            <person name="Wang Z."/>
            <person name="Feng S."/>
            <person name="Zhang L."/>
            <person name="Su X.-H."/>
            <person name="Brejova B."/>
            <person name="Vinar T."/>
            <person name="Xu M."/>
            <person name="Wang M.-X."/>
            <person name="Zhang S.-G."/>
            <person name="Huang M.-R."/>
            <person name="Wu R."/>
            <person name="Zhou Y."/>
        </authorList>
    </citation>
    <scope>NUCLEOTIDE SEQUENCE [LARGE SCALE GENOMIC DNA]</scope>
    <source>
        <strain evidence="12 13">MB_m1</strain>
    </source>
</reference>
<comment type="pathway">
    <text evidence="1">Protein modification; protein sumoylation.</text>
</comment>
<evidence type="ECO:0000256" key="5">
    <source>
        <dbReference type="ARBA" id="ARBA00022771"/>
    </source>
</evidence>
<dbReference type="GO" id="GO:0000785">
    <property type="term" value="C:chromatin"/>
    <property type="evidence" value="ECO:0007669"/>
    <property type="project" value="TreeGrafter"/>
</dbReference>
<evidence type="ECO:0000256" key="2">
    <source>
        <dbReference type="ARBA" id="ARBA00005383"/>
    </source>
</evidence>
<dbReference type="InterPro" id="IPR004181">
    <property type="entry name" value="Znf_MIZ"/>
</dbReference>
<name>K1W8N7_MARBU</name>
<keyword evidence="5 8" id="KW-0863">Zinc-finger</keyword>
<feature type="domain" description="PINIT" evidence="11">
    <location>
        <begin position="120"/>
        <end position="271"/>
    </location>
</feature>
<dbReference type="EMBL" id="JH921449">
    <property type="protein sequence ID" value="EKD13560.1"/>
    <property type="molecule type" value="Genomic_DNA"/>
</dbReference>
<dbReference type="Gene3D" id="2.60.120.780">
    <property type="entry name" value="PINIT domain"/>
    <property type="match status" value="1"/>
</dbReference>
<feature type="compositionally biased region" description="Pro residues" evidence="9">
    <location>
        <begin position="510"/>
        <end position="524"/>
    </location>
</feature>
<dbReference type="InterPro" id="IPR023321">
    <property type="entry name" value="PINIT"/>
</dbReference>
<dbReference type="GO" id="GO:0061665">
    <property type="term" value="F:SUMO ligase activity"/>
    <property type="evidence" value="ECO:0007669"/>
    <property type="project" value="TreeGrafter"/>
</dbReference>
<evidence type="ECO:0000256" key="7">
    <source>
        <dbReference type="ARBA" id="ARBA00022833"/>
    </source>
</evidence>
<evidence type="ECO:0000259" key="11">
    <source>
        <dbReference type="PROSITE" id="PS51466"/>
    </source>
</evidence>
<dbReference type="InParanoid" id="K1W8N7"/>
<dbReference type="Pfam" id="PF14324">
    <property type="entry name" value="PINIT"/>
    <property type="match status" value="1"/>
</dbReference>
<dbReference type="GeneID" id="18764213"/>
<accession>K1W8N7</accession>
<dbReference type="STRING" id="1072389.K1W8N7"/>
<dbReference type="eggNOG" id="KOG2169">
    <property type="taxonomic scope" value="Eukaryota"/>
</dbReference>
<feature type="compositionally biased region" description="Basic and acidic residues" evidence="9">
    <location>
        <begin position="392"/>
        <end position="405"/>
    </location>
</feature>
<evidence type="ECO:0000256" key="6">
    <source>
        <dbReference type="ARBA" id="ARBA00022786"/>
    </source>
</evidence>
<dbReference type="PROSITE" id="PS51044">
    <property type="entry name" value="ZF_SP_RING"/>
    <property type="match status" value="1"/>
</dbReference>
<keyword evidence="13" id="KW-1185">Reference proteome</keyword>
<dbReference type="InterPro" id="IPR038654">
    <property type="entry name" value="PINIT_sf"/>
</dbReference>
<dbReference type="Proteomes" id="UP000006753">
    <property type="component" value="Unassembled WGS sequence"/>
</dbReference>
<keyword evidence="4" id="KW-0479">Metal-binding</keyword>
<evidence type="ECO:0000313" key="13">
    <source>
        <dbReference type="Proteomes" id="UP000006753"/>
    </source>
</evidence>
<feature type="compositionally biased region" description="Polar residues" evidence="9">
    <location>
        <begin position="456"/>
        <end position="467"/>
    </location>
</feature>
<dbReference type="OMA" id="TPIVECK"/>
<dbReference type="GO" id="GO:0008270">
    <property type="term" value="F:zinc ion binding"/>
    <property type="evidence" value="ECO:0007669"/>
    <property type="project" value="UniProtKB-KW"/>
</dbReference>
<dbReference type="AlphaFoldDB" id="K1W8N7"/>
<evidence type="ECO:0000256" key="1">
    <source>
        <dbReference type="ARBA" id="ARBA00004718"/>
    </source>
</evidence>
<dbReference type="InterPro" id="IPR013083">
    <property type="entry name" value="Znf_RING/FYVE/PHD"/>
</dbReference>